<accession>A0A2R8A9A1</accession>
<organism evidence="1 2">
    <name type="scientific">Pontivivens insulae</name>
    <dbReference type="NCBI Taxonomy" id="1639689"/>
    <lineage>
        <taxon>Bacteria</taxon>
        <taxon>Pseudomonadati</taxon>
        <taxon>Pseudomonadota</taxon>
        <taxon>Alphaproteobacteria</taxon>
        <taxon>Rhodobacterales</taxon>
        <taxon>Paracoccaceae</taxon>
        <taxon>Pontivivens</taxon>
    </lineage>
</organism>
<name>A0A2R8A9A1_9RHOB</name>
<evidence type="ECO:0000313" key="1">
    <source>
        <dbReference type="EMBL" id="SPF28804.1"/>
    </source>
</evidence>
<dbReference type="AlphaFoldDB" id="A0A2R8A9A1"/>
<dbReference type="EMBL" id="OMKW01000002">
    <property type="protein sequence ID" value="SPF28804.1"/>
    <property type="molecule type" value="Genomic_DNA"/>
</dbReference>
<reference evidence="1 2" key="1">
    <citation type="submission" date="2018-03" db="EMBL/GenBank/DDBJ databases">
        <authorList>
            <person name="Keele B.F."/>
        </authorList>
    </citation>
    <scope>NUCLEOTIDE SEQUENCE [LARGE SCALE GENOMIC DNA]</scope>
    <source>
        <strain evidence="1 2">CeCT 8812</strain>
    </source>
</reference>
<dbReference type="RefSeq" id="WP_162844919.1">
    <property type="nucleotide sequence ID" value="NZ_OMKW01000002.1"/>
</dbReference>
<proteinExistence type="predicted"/>
<evidence type="ECO:0000313" key="2">
    <source>
        <dbReference type="Proteomes" id="UP000244932"/>
    </source>
</evidence>
<gene>
    <name evidence="1" type="ORF">POI8812_01107</name>
</gene>
<protein>
    <submittedName>
        <fullName evidence="1">Uncharacterized protein</fullName>
    </submittedName>
</protein>
<dbReference type="Proteomes" id="UP000244932">
    <property type="component" value="Unassembled WGS sequence"/>
</dbReference>
<keyword evidence="2" id="KW-1185">Reference proteome</keyword>
<sequence length="48" mass="5486">MYDTAHIRPTATRRALTMAEIEARAHIARSETAHSMLRALRRALVGRR</sequence>